<dbReference type="OrthoDB" id="1441538at2"/>
<evidence type="ECO:0000259" key="1">
    <source>
        <dbReference type="Pfam" id="PF05118"/>
    </source>
</evidence>
<protein>
    <submittedName>
        <fullName evidence="2">Aspartyl/asparaginyl beta-hydroxylase</fullName>
    </submittedName>
</protein>
<dbReference type="Gene3D" id="2.60.120.330">
    <property type="entry name" value="B-lactam Antibiotic, Isopenicillin N Synthase, Chain"/>
    <property type="match status" value="1"/>
</dbReference>
<dbReference type="EMBL" id="QLMA01000005">
    <property type="protein sequence ID" value="RAJ80027.1"/>
    <property type="molecule type" value="Genomic_DNA"/>
</dbReference>
<dbReference type="InterPro" id="IPR027443">
    <property type="entry name" value="IPNS-like_sf"/>
</dbReference>
<dbReference type="RefSeq" id="WP_111593056.1">
    <property type="nucleotide sequence ID" value="NZ_QLMA01000005.1"/>
</dbReference>
<organism evidence="2 3">
    <name type="scientific">Chitinophaga dinghuensis</name>
    <dbReference type="NCBI Taxonomy" id="1539050"/>
    <lineage>
        <taxon>Bacteria</taxon>
        <taxon>Pseudomonadati</taxon>
        <taxon>Bacteroidota</taxon>
        <taxon>Chitinophagia</taxon>
        <taxon>Chitinophagales</taxon>
        <taxon>Chitinophagaceae</taxon>
        <taxon>Chitinophaga</taxon>
    </lineage>
</organism>
<sequence length="229" mass="26128">MKGNNIIRLPFHFDIAKLQADLKSCEEASWQLHFNTRDYDGEWTAVALRSGTGHDADIYAHPTDNYQNTALLDACPYFQEVIHTFKCRMDGIRLLKLERGSVIKPHRDMDAAYEDGFVRIHIPVITHPDVIFMVGGQRVDMQEGQCWYANFSEVHSVENFSPVDRVHLVIDAHRNEWTDTLFQQAGYDFQAEKVAAKLDRGTTLQVIAELERNNNPANEALIAQLKASL</sequence>
<proteinExistence type="predicted"/>
<gene>
    <name evidence="2" type="ORF">CLV59_105134</name>
</gene>
<accession>A0A327VVJ7</accession>
<reference evidence="2 3" key="1">
    <citation type="submission" date="2018-06" db="EMBL/GenBank/DDBJ databases">
        <title>Genomic Encyclopedia of Archaeal and Bacterial Type Strains, Phase II (KMG-II): from individual species to whole genera.</title>
        <authorList>
            <person name="Goeker M."/>
        </authorList>
    </citation>
    <scope>NUCLEOTIDE SEQUENCE [LARGE SCALE GENOMIC DNA]</scope>
    <source>
        <strain evidence="2 3">DSM 29821</strain>
    </source>
</reference>
<evidence type="ECO:0000313" key="3">
    <source>
        <dbReference type="Proteomes" id="UP000249819"/>
    </source>
</evidence>
<dbReference type="SUPFAM" id="SSF51197">
    <property type="entry name" value="Clavaminate synthase-like"/>
    <property type="match status" value="1"/>
</dbReference>
<dbReference type="AlphaFoldDB" id="A0A327VVJ7"/>
<dbReference type="InterPro" id="IPR007803">
    <property type="entry name" value="Asp/Arg/Pro-Hydrxlase"/>
</dbReference>
<name>A0A327VVJ7_9BACT</name>
<dbReference type="Proteomes" id="UP000249819">
    <property type="component" value="Unassembled WGS sequence"/>
</dbReference>
<feature type="domain" description="Aspartyl/asparaginy/proline hydroxylase" evidence="1">
    <location>
        <begin position="34"/>
        <end position="174"/>
    </location>
</feature>
<evidence type="ECO:0000313" key="2">
    <source>
        <dbReference type="EMBL" id="RAJ80027.1"/>
    </source>
</evidence>
<comment type="caution">
    <text evidence="2">The sequence shown here is derived from an EMBL/GenBank/DDBJ whole genome shotgun (WGS) entry which is preliminary data.</text>
</comment>
<dbReference type="Pfam" id="PF05118">
    <property type="entry name" value="Asp_Arg_Hydrox"/>
    <property type="match status" value="1"/>
</dbReference>
<keyword evidence="3" id="KW-1185">Reference proteome</keyword>